<dbReference type="InterPro" id="IPR052375">
    <property type="entry name" value="Complex_I_20kDa-like"/>
</dbReference>
<evidence type="ECO:0000256" key="7">
    <source>
        <dbReference type="RuleBase" id="RU004464"/>
    </source>
</evidence>
<dbReference type="NCBIfam" id="NF005012">
    <property type="entry name" value="PRK06411.1"/>
    <property type="match status" value="1"/>
</dbReference>
<dbReference type="STRING" id="1817892.AUK40_03680"/>
<keyword evidence="6 7" id="KW-0411">Iron-sulfur</keyword>
<dbReference type="InterPro" id="IPR006138">
    <property type="entry name" value="NADH_UQ_OxRdtase_20Kd_su"/>
</dbReference>
<dbReference type="GO" id="GO:0046872">
    <property type="term" value="F:metal ion binding"/>
    <property type="evidence" value="ECO:0007669"/>
    <property type="project" value="UniProtKB-KW"/>
</dbReference>
<evidence type="ECO:0000313" key="10">
    <source>
        <dbReference type="Proteomes" id="UP000183245"/>
    </source>
</evidence>
<reference evidence="9 10" key="1">
    <citation type="journal article" date="2016" name="Environ. Microbiol.">
        <title>Genomic resolution of a cold subsurface aquifer community provides metabolic insights for novel microbes adapted to high CO concentrations.</title>
        <authorList>
            <person name="Probst A.J."/>
            <person name="Castelle C.J."/>
            <person name="Singh A."/>
            <person name="Brown C.T."/>
            <person name="Anantharaman K."/>
            <person name="Sharon I."/>
            <person name="Hug L.A."/>
            <person name="Burstein D."/>
            <person name="Emerson J.B."/>
            <person name="Thomas B.C."/>
            <person name="Banfield J.F."/>
        </authorList>
    </citation>
    <scope>NUCLEOTIDE SEQUENCE [LARGE SCALE GENOMIC DNA]</scope>
    <source>
        <strain evidence="9">CG2_30_54_11</strain>
    </source>
</reference>
<evidence type="ECO:0000256" key="6">
    <source>
        <dbReference type="ARBA" id="ARBA00023014"/>
    </source>
</evidence>
<dbReference type="InterPro" id="IPR006137">
    <property type="entry name" value="NADH_UbQ_OxRdtase-like_20kDa"/>
</dbReference>
<dbReference type="NCBIfam" id="TIGR01957">
    <property type="entry name" value="nuoB_fam"/>
    <property type="match status" value="1"/>
</dbReference>
<dbReference type="GO" id="GO:0051539">
    <property type="term" value="F:4 iron, 4 sulfur cluster binding"/>
    <property type="evidence" value="ECO:0007669"/>
    <property type="project" value="UniProtKB-KW"/>
</dbReference>
<keyword evidence="3 7" id="KW-0004">4Fe-4S</keyword>
<proteinExistence type="inferred from homology"/>
<keyword evidence="4 7" id="KW-0479">Metal-binding</keyword>
<comment type="caution">
    <text evidence="9">The sequence shown here is derived from an EMBL/GenBank/DDBJ whole genome shotgun (WGS) entry which is preliminary data.</text>
</comment>
<dbReference type="Gene3D" id="3.40.50.12280">
    <property type="match status" value="1"/>
</dbReference>
<keyword evidence="7" id="KW-0520">NAD</keyword>
<evidence type="ECO:0000256" key="1">
    <source>
        <dbReference type="ARBA" id="ARBA00001966"/>
    </source>
</evidence>
<evidence type="ECO:0000256" key="4">
    <source>
        <dbReference type="ARBA" id="ARBA00022723"/>
    </source>
</evidence>
<dbReference type="AlphaFoldDB" id="A0A1J5IVK2"/>
<feature type="domain" description="NADH:ubiquinone oxidoreductase-like 20kDa subunit" evidence="8">
    <location>
        <begin position="30"/>
        <end position="141"/>
    </location>
</feature>
<evidence type="ECO:0000259" key="8">
    <source>
        <dbReference type="Pfam" id="PF01058"/>
    </source>
</evidence>
<name>A0A1J5IVK2_9BACT</name>
<dbReference type="Proteomes" id="UP000183245">
    <property type="component" value="Unassembled WGS sequence"/>
</dbReference>
<dbReference type="GO" id="GO:0008137">
    <property type="term" value="F:NADH dehydrogenase (ubiquinone) activity"/>
    <property type="evidence" value="ECO:0007669"/>
    <property type="project" value="InterPro"/>
</dbReference>
<evidence type="ECO:0000256" key="3">
    <source>
        <dbReference type="ARBA" id="ARBA00022485"/>
    </source>
</evidence>
<keyword evidence="5 7" id="KW-0408">Iron</keyword>
<organism evidence="9 10">
    <name type="scientific">Candidatus Wirthbacteria bacterium CG2_30_54_11</name>
    <dbReference type="NCBI Taxonomy" id="1817892"/>
    <lineage>
        <taxon>Bacteria</taxon>
        <taxon>Candidatus Wirthbacteria</taxon>
    </lineage>
</organism>
<comment type="similarity">
    <text evidence="2 7">Belongs to the complex I 20 kDa subunit family.</text>
</comment>
<protein>
    <submittedName>
        <fullName evidence="9">NADH-quinone oxidoreductase subunit B</fullName>
    </submittedName>
</protein>
<evidence type="ECO:0000313" key="9">
    <source>
        <dbReference type="EMBL" id="OIP97191.1"/>
    </source>
</evidence>
<dbReference type="PANTHER" id="PTHR42989:SF1">
    <property type="entry name" value="FORMATE HYDROGENLYASE SUBUNIT 7-RELATED"/>
    <property type="match status" value="1"/>
</dbReference>
<sequence>MTVKTGFLSRLTKWARLHSPWVLHFNTGACNGCDIEILDALTPRYDIERFGIKLKATPRHADILLCSGPVNNQSAKRLRRIYEQMPSPKFVLAIGTCACSGGVFRGCYNIHAGVDTEIPVDAYIAGCPVKPEAIIDAVAKLIAKLEAA</sequence>
<comment type="cofactor">
    <cofactor evidence="1">
        <name>[4Fe-4S] cluster</name>
        <dbReference type="ChEBI" id="CHEBI:49883"/>
    </cofactor>
</comment>
<accession>A0A1J5IVK2</accession>
<dbReference type="Pfam" id="PF01058">
    <property type="entry name" value="Oxidored_q6"/>
    <property type="match status" value="1"/>
</dbReference>
<dbReference type="PANTHER" id="PTHR42989">
    <property type="entry name" value="HYDROGENASE-4 COMPONENT I"/>
    <property type="match status" value="1"/>
</dbReference>
<evidence type="ECO:0000256" key="2">
    <source>
        <dbReference type="ARBA" id="ARBA00009173"/>
    </source>
</evidence>
<gene>
    <name evidence="9" type="ORF">AUK40_03680</name>
</gene>
<evidence type="ECO:0000256" key="5">
    <source>
        <dbReference type="ARBA" id="ARBA00023004"/>
    </source>
</evidence>
<dbReference type="SUPFAM" id="SSF56770">
    <property type="entry name" value="HydA/Nqo6-like"/>
    <property type="match status" value="1"/>
</dbReference>
<dbReference type="GO" id="GO:0048038">
    <property type="term" value="F:quinone binding"/>
    <property type="evidence" value="ECO:0007669"/>
    <property type="project" value="InterPro"/>
</dbReference>
<dbReference type="EMBL" id="MNZT01000063">
    <property type="protein sequence ID" value="OIP97191.1"/>
    <property type="molecule type" value="Genomic_DNA"/>
</dbReference>